<evidence type="ECO:0000313" key="2">
    <source>
        <dbReference type="Proteomes" id="UP001054837"/>
    </source>
</evidence>
<gene>
    <name evidence="1" type="ORF">CDAR_265881</name>
</gene>
<proteinExistence type="predicted"/>
<comment type="caution">
    <text evidence="1">The sequence shown here is derived from an EMBL/GenBank/DDBJ whole genome shotgun (WGS) entry which is preliminary data.</text>
</comment>
<accession>A0AAV4V7D1</accession>
<evidence type="ECO:0000313" key="1">
    <source>
        <dbReference type="EMBL" id="GIY66130.1"/>
    </source>
</evidence>
<dbReference type="AlphaFoldDB" id="A0AAV4V7D1"/>
<sequence length="108" mass="12150">MDQFVEHTEVPSTENKRSEVVRENLSFPFWETFRAALISRSLSNLSPTVAEIECNEAILKAPFCLFPSRETAEKKRTELSVGKEKTSLCDEIHSILIAHLVSDLVVSA</sequence>
<dbReference type="Proteomes" id="UP001054837">
    <property type="component" value="Unassembled WGS sequence"/>
</dbReference>
<keyword evidence="2" id="KW-1185">Reference proteome</keyword>
<organism evidence="1 2">
    <name type="scientific">Caerostris darwini</name>
    <dbReference type="NCBI Taxonomy" id="1538125"/>
    <lineage>
        <taxon>Eukaryota</taxon>
        <taxon>Metazoa</taxon>
        <taxon>Ecdysozoa</taxon>
        <taxon>Arthropoda</taxon>
        <taxon>Chelicerata</taxon>
        <taxon>Arachnida</taxon>
        <taxon>Araneae</taxon>
        <taxon>Araneomorphae</taxon>
        <taxon>Entelegynae</taxon>
        <taxon>Araneoidea</taxon>
        <taxon>Araneidae</taxon>
        <taxon>Caerostris</taxon>
    </lineage>
</organism>
<reference evidence="1 2" key="1">
    <citation type="submission" date="2021-06" db="EMBL/GenBank/DDBJ databases">
        <title>Caerostris darwini draft genome.</title>
        <authorList>
            <person name="Kono N."/>
            <person name="Arakawa K."/>
        </authorList>
    </citation>
    <scope>NUCLEOTIDE SEQUENCE [LARGE SCALE GENOMIC DNA]</scope>
</reference>
<dbReference type="EMBL" id="BPLQ01012539">
    <property type="protein sequence ID" value="GIY66130.1"/>
    <property type="molecule type" value="Genomic_DNA"/>
</dbReference>
<name>A0AAV4V7D1_9ARAC</name>
<protein>
    <submittedName>
        <fullName evidence="1">Uncharacterized protein</fullName>
    </submittedName>
</protein>